<protein>
    <submittedName>
        <fullName evidence="1">Uncharacterized protein</fullName>
    </submittedName>
</protein>
<feature type="non-terminal residue" evidence="1">
    <location>
        <position position="173"/>
    </location>
</feature>
<sequence>MLLIDNFVHADLHPGNIMVRFYKPKQLDFLARLTPFSAPEVEDGTDVTEEVLSRLRPHRHKPAEWNQQLAQIDREGYRPQLIFIDTGLVTQLNHTNRRNFLDLFRAVAEFDGYKAGQLMIERCRQPDAVIHADIFALKMQHLVLGVKSRTFALGNVRIGDILNDVMAMIRSHH</sequence>
<comment type="caution">
    <text evidence="1">The sequence shown here is derived from an EMBL/GenBank/DDBJ whole genome shotgun (WGS) entry which is preliminary data.</text>
</comment>
<gene>
    <name evidence="1" type="ORF">GP486_006393</name>
</gene>
<dbReference type="PANTHER" id="PTHR45890:SF1">
    <property type="entry name" value="AARF DOMAIN CONTAINING KINASE 2"/>
    <property type="match status" value="1"/>
</dbReference>
<proteinExistence type="predicted"/>
<dbReference type="AlphaFoldDB" id="A0A9P8L5M2"/>
<dbReference type="SUPFAM" id="SSF56112">
    <property type="entry name" value="Protein kinase-like (PK-like)"/>
    <property type="match status" value="1"/>
</dbReference>
<name>A0A9P8L5M2_9PEZI</name>
<keyword evidence="2" id="KW-1185">Reference proteome</keyword>
<dbReference type="InterPro" id="IPR052402">
    <property type="entry name" value="ADCK_kinase"/>
</dbReference>
<dbReference type="GO" id="GO:0005739">
    <property type="term" value="C:mitochondrion"/>
    <property type="evidence" value="ECO:0007669"/>
    <property type="project" value="TreeGrafter"/>
</dbReference>
<dbReference type="EMBL" id="JAGHQM010001428">
    <property type="protein sequence ID" value="KAH0555660.1"/>
    <property type="molecule type" value="Genomic_DNA"/>
</dbReference>
<dbReference type="InterPro" id="IPR011009">
    <property type="entry name" value="Kinase-like_dom_sf"/>
</dbReference>
<dbReference type="PANTHER" id="PTHR45890">
    <property type="entry name" value="AARF DOMAIN CONTAINING KINASE 2 (PREDICTED)"/>
    <property type="match status" value="1"/>
</dbReference>
<reference evidence="1" key="1">
    <citation type="submission" date="2021-03" db="EMBL/GenBank/DDBJ databases">
        <title>Comparative genomics and phylogenomic investigation of the class Geoglossomycetes provide insights into ecological specialization and systematics.</title>
        <authorList>
            <person name="Melie T."/>
            <person name="Pirro S."/>
            <person name="Miller A.N."/>
            <person name="Quandt A."/>
        </authorList>
    </citation>
    <scope>NUCLEOTIDE SEQUENCE</scope>
    <source>
        <strain evidence="1">CAQ_001_2017</strain>
    </source>
</reference>
<accession>A0A9P8L5M2</accession>
<evidence type="ECO:0000313" key="2">
    <source>
        <dbReference type="Proteomes" id="UP000750711"/>
    </source>
</evidence>
<dbReference type="Proteomes" id="UP000750711">
    <property type="component" value="Unassembled WGS sequence"/>
</dbReference>
<evidence type="ECO:0000313" key="1">
    <source>
        <dbReference type="EMBL" id="KAH0555660.1"/>
    </source>
</evidence>
<organism evidence="1 2">
    <name type="scientific">Trichoglossum hirsutum</name>
    <dbReference type="NCBI Taxonomy" id="265104"/>
    <lineage>
        <taxon>Eukaryota</taxon>
        <taxon>Fungi</taxon>
        <taxon>Dikarya</taxon>
        <taxon>Ascomycota</taxon>
        <taxon>Pezizomycotina</taxon>
        <taxon>Geoglossomycetes</taxon>
        <taxon>Geoglossales</taxon>
        <taxon>Geoglossaceae</taxon>
        <taxon>Trichoglossum</taxon>
    </lineage>
</organism>